<reference evidence="1 2" key="1">
    <citation type="submission" date="2013-11" db="EMBL/GenBank/DDBJ databases">
        <title>The Genome Sequence of Phytophthora parasitica CJ01A1.</title>
        <authorList>
            <consortium name="The Broad Institute Genomics Platform"/>
            <person name="Russ C."/>
            <person name="Tyler B."/>
            <person name="Panabieres F."/>
            <person name="Shan W."/>
            <person name="Tripathy S."/>
            <person name="Grunwald N."/>
            <person name="Machado M."/>
            <person name="Johnson C.S."/>
            <person name="Walker B."/>
            <person name="Young S.K."/>
            <person name="Zeng Q."/>
            <person name="Gargeya S."/>
            <person name="Fitzgerald M."/>
            <person name="Haas B."/>
            <person name="Abouelleil A."/>
            <person name="Allen A.W."/>
            <person name="Alvarado L."/>
            <person name="Arachchi H.M."/>
            <person name="Berlin A.M."/>
            <person name="Chapman S.B."/>
            <person name="Gainer-Dewar J."/>
            <person name="Goldberg J."/>
            <person name="Griggs A."/>
            <person name="Gujja S."/>
            <person name="Hansen M."/>
            <person name="Howarth C."/>
            <person name="Imamovic A."/>
            <person name="Ireland A."/>
            <person name="Larimer J."/>
            <person name="McCowan C."/>
            <person name="Murphy C."/>
            <person name="Pearson M."/>
            <person name="Poon T.W."/>
            <person name="Priest M."/>
            <person name="Roberts A."/>
            <person name="Saif S."/>
            <person name="Shea T."/>
            <person name="Sisk P."/>
            <person name="Sykes S."/>
            <person name="Wortman J."/>
            <person name="Nusbaum C."/>
            <person name="Birren B."/>
        </authorList>
    </citation>
    <scope>NUCLEOTIDE SEQUENCE [LARGE SCALE GENOMIC DNA]</scope>
    <source>
        <strain evidence="1 2">CJ01A1</strain>
    </source>
</reference>
<dbReference type="Proteomes" id="UP000018958">
    <property type="component" value="Unassembled WGS sequence"/>
</dbReference>
<dbReference type="EMBL" id="ANIX01002287">
    <property type="protein sequence ID" value="ETP13044.1"/>
    <property type="molecule type" value="Genomic_DNA"/>
</dbReference>
<sequence>MQESLRDLLFSEAHLKKKKKCHKCSKARRANEKKERRKIQNKTYYIRRKWNIALALMSTSKQQAMSLNLPTLFNLEAPPETELPTQQPFIAGLKDTTTT</sequence>
<protein>
    <submittedName>
        <fullName evidence="1">Uncharacterized protein</fullName>
    </submittedName>
</protein>
<organism evidence="1 2">
    <name type="scientific">Phytophthora nicotianae CJ01A1</name>
    <dbReference type="NCBI Taxonomy" id="1317063"/>
    <lineage>
        <taxon>Eukaryota</taxon>
        <taxon>Sar</taxon>
        <taxon>Stramenopiles</taxon>
        <taxon>Oomycota</taxon>
        <taxon>Peronosporomycetes</taxon>
        <taxon>Peronosporales</taxon>
        <taxon>Peronosporaceae</taxon>
        <taxon>Phytophthora</taxon>
    </lineage>
</organism>
<dbReference type="AlphaFoldDB" id="W2WTZ1"/>
<evidence type="ECO:0000313" key="2">
    <source>
        <dbReference type="Proteomes" id="UP000018958"/>
    </source>
</evidence>
<accession>W2WTZ1</accession>
<evidence type="ECO:0000313" key="1">
    <source>
        <dbReference type="EMBL" id="ETP13044.1"/>
    </source>
</evidence>
<proteinExistence type="predicted"/>
<name>W2WTZ1_PHYNI</name>
<comment type="caution">
    <text evidence="1">The sequence shown here is derived from an EMBL/GenBank/DDBJ whole genome shotgun (WGS) entry which is preliminary data.</text>
</comment>
<gene>
    <name evidence="1" type="ORF">F441_11683</name>
</gene>